<dbReference type="EMBL" id="JAPFFF010000004">
    <property type="protein sequence ID" value="KAK8890790.1"/>
    <property type="molecule type" value="Genomic_DNA"/>
</dbReference>
<gene>
    <name evidence="1" type="ORF">M9Y10_027989</name>
</gene>
<protein>
    <submittedName>
        <fullName evidence="1">Uncharacterized protein</fullName>
    </submittedName>
</protein>
<reference evidence="1 2" key="1">
    <citation type="submission" date="2024-04" db="EMBL/GenBank/DDBJ databases">
        <title>Tritrichomonas musculus Genome.</title>
        <authorList>
            <person name="Alves-Ferreira E."/>
            <person name="Grigg M."/>
            <person name="Lorenzi H."/>
            <person name="Galac M."/>
        </authorList>
    </citation>
    <scope>NUCLEOTIDE SEQUENCE [LARGE SCALE GENOMIC DNA]</scope>
    <source>
        <strain evidence="1 2">EAF2021</strain>
    </source>
</reference>
<accession>A0ABR2KI15</accession>
<dbReference type="Proteomes" id="UP001470230">
    <property type="component" value="Unassembled WGS sequence"/>
</dbReference>
<proteinExistence type="predicted"/>
<keyword evidence="2" id="KW-1185">Reference proteome</keyword>
<name>A0ABR2KI15_9EUKA</name>
<organism evidence="1 2">
    <name type="scientific">Tritrichomonas musculus</name>
    <dbReference type="NCBI Taxonomy" id="1915356"/>
    <lineage>
        <taxon>Eukaryota</taxon>
        <taxon>Metamonada</taxon>
        <taxon>Parabasalia</taxon>
        <taxon>Tritrichomonadida</taxon>
        <taxon>Tritrichomonadidae</taxon>
        <taxon>Tritrichomonas</taxon>
    </lineage>
</organism>
<comment type="caution">
    <text evidence="1">The sequence shown here is derived from an EMBL/GenBank/DDBJ whole genome shotgun (WGS) entry which is preliminary data.</text>
</comment>
<evidence type="ECO:0000313" key="2">
    <source>
        <dbReference type="Proteomes" id="UP001470230"/>
    </source>
</evidence>
<evidence type="ECO:0000313" key="1">
    <source>
        <dbReference type="EMBL" id="KAK8890790.1"/>
    </source>
</evidence>
<sequence length="126" mass="14249">MPAFFNPTNSTNDNIRRIFTRNGNEVTMGYQLVEEDPSDESDYPIDIDEEVGNYFSQTLFDDHEEINTNKDISLDFCLESDIIYNLLTERSIGMSGFPLRVTAPTIEICEESLNSRNVGGTGHSEI</sequence>